<keyword evidence="6 13" id="KW-0812">Transmembrane</keyword>
<evidence type="ECO:0000313" key="15">
    <source>
        <dbReference type="EMBL" id="SEW04023.1"/>
    </source>
</evidence>
<comment type="subcellular location">
    <subcellularLocation>
        <location evidence="2">Cell membrane</location>
        <topology evidence="2">Multi-pass membrane protein</topology>
    </subcellularLocation>
</comment>
<name>A0A1I0NRG2_9RHOB</name>
<feature type="domain" description="Lipid/polyisoprenoid-binding YceI-like" evidence="14">
    <location>
        <begin position="235"/>
        <end position="387"/>
    </location>
</feature>
<organism evidence="15 16">
    <name type="scientific">Cognatiyoonia koreensis</name>
    <dbReference type="NCBI Taxonomy" id="364200"/>
    <lineage>
        <taxon>Bacteria</taxon>
        <taxon>Pseudomonadati</taxon>
        <taxon>Pseudomonadota</taxon>
        <taxon>Alphaproteobacteria</taxon>
        <taxon>Rhodobacterales</taxon>
        <taxon>Paracoccaceae</taxon>
        <taxon>Cognatiyoonia</taxon>
    </lineage>
</organism>
<dbReference type="Pfam" id="PF04264">
    <property type="entry name" value="YceI"/>
    <property type="match status" value="1"/>
</dbReference>
<protein>
    <submittedName>
        <fullName evidence="15">Cytochrome b561</fullName>
    </submittedName>
</protein>
<dbReference type="GO" id="GO:0020037">
    <property type="term" value="F:heme binding"/>
    <property type="evidence" value="ECO:0007669"/>
    <property type="project" value="TreeGrafter"/>
</dbReference>
<gene>
    <name evidence="15" type="ORF">SAMN04488515_0774</name>
</gene>
<dbReference type="GO" id="GO:0046872">
    <property type="term" value="F:metal ion binding"/>
    <property type="evidence" value="ECO:0007669"/>
    <property type="project" value="UniProtKB-KW"/>
</dbReference>
<feature type="transmembrane region" description="Helical" evidence="13">
    <location>
        <begin position="55"/>
        <end position="78"/>
    </location>
</feature>
<reference evidence="15 16" key="1">
    <citation type="submission" date="2016-10" db="EMBL/GenBank/DDBJ databases">
        <authorList>
            <person name="de Groot N.N."/>
        </authorList>
    </citation>
    <scope>NUCLEOTIDE SEQUENCE [LARGE SCALE GENOMIC DNA]</scope>
    <source>
        <strain evidence="15 16">DSM 17925</strain>
    </source>
</reference>
<evidence type="ECO:0000256" key="8">
    <source>
        <dbReference type="ARBA" id="ARBA00022982"/>
    </source>
</evidence>
<dbReference type="RefSeq" id="WP_089990489.1">
    <property type="nucleotide sequence ID" value="NZ_FOIZ01000001.1"/>
</dbReference>
<dbReference type="EMBL" id="FOIZ01000001">
    <property type="protein sequence ID" value="SEW04023.1"/>
    <property type="molecule type" value="Genomic_DNA"/>
</dbReference>
<evidence type="ECO:0000256" key="13">
    <source>
        <dbReference type="SAM" id="Phobius"/>
    </source>
</evidence>
<evidence type="ECO:0000256" key="1">
    <source>
        <dbReference type="ARBA" id="ARBA00001970"/>
    </source>
</evidence>
<keyword evidence="4" id="KW-1003">Cell membrane</keyword>
<dbReference type="PANTHER" id="PTHR30529:SF1">
    <property type="entry name" value="CYTOCHROME B561 HOMOLOG 2"/>
    <property type="match status" value="1"/>
</dbReference>
<feature type="transmembrane region" description="Helical" evidence="13">
    <location>
        <begin position="99"/>
        <end position="129"/>
    </location>
</feature>
<evidence type="ECO:0000256" key="5">
    <source>
        <dbReference type="ARBA" id="ARBA00022617"/>
    </source>
</evidence>
<evidence type="ECO:0000256" key="6">
    <source>
        <dbReference type="ARBA" id="ARBA00022692"/>
    </source>
</evidence>
<dbReference type="AlphaFoldDB" id="A0A1I0NRG2"/>
<dbReference type="PANTHER" id="PTHR30529">
    <property type="entry name" value="CYTOCHROME B561"/>
    <property type="match status" value="1"/>
</dbReference>
<feature type="transmembrane region" description="Helical" evidence="13">
    <location>
        <begin position="200"/>
        <end position="219"/>
    </location>
</feature>
<evidence type="ECO:0000256" key="4">
    <source>
        <dbReference type="ARBA" id="ARBA00022475"/>
    </source>
</evidence>
<proteinExistence type="inferred from homology"/>
<evidence type="ECO:0000256" key="11">
    <source>
        <dbReference type="ARBA" id="ARBA00023136"/>
    </source>
</evidence>
<dbReference type="OrthoDB" id="1247465at2"/>
<keyword evidence="7" id="KW-0479">Metal-binding</keyword>
<dbReference type="SUPFAM" id="SSF81342">
    <property type="entry name" value="Transmembrane di-heme cytochromes"/>
    <property type="match status" value="1"/>
</dbReference>
<keyword evidence="3" id="KW-0813">Transport</keyword>
<keyword evidence="11 13" id="KW-0472">Membrane</keyword>
<evidence type="ECO:0000256" key="3">
    <source>
        <dbReference type="ARBA" id="ARBA00022448"/>
    </source>
</evidence>
<dbReference type="Proteomes" id="UP000199167">
    <property type="component" value="Unassembled WGS sequence"/>
</dbReference>
<dbReference type="Gene3D" id="1.20.950.20">
    <property type="entry name" value="Transmembrane di-heme cytochromes, Chain C"/>
    <property type="match status" value="1"/>
</dbReference>
<keyword evidence="9 13" id="KW-1133">Transmembrane helix</keyword>
<keyword evidence="16" id="KW-1185">Reference proteome</keyword>
<dbReference type="InterPro" id="IPR036761">
    <property type="entry name" value="TTHA0802/YceI-like_sf"/>
</dbReference>
<dbReference type="Gene3D" id="2.40.128.110">
    <property type="entry name" value="Lipid/polyisoprenoid-binding, YceI-like"/>
    <property type="match status" value="1"/>
</dbReference>
<dbReference type="InterPro" id="IPR052168">
    <property type="entry name" value="Cytochrome_b561_oxidase"/>
</dbReference>
<accession>A0A1I0NRG2</accession>
<evidence type="ECO:0000256" key="12">
    <source>
        <dbReference type="ARBA" id="ARBA00037975"/>
    </source>
</evidence>
<evidence type="ECO:0000313" key="16">
    <source>
        <dbReference type="Proteomes" id="UP000199167"/>
    </source>
</evidence>
<comment type="similarity">
    <text evidence="12">Belongs to the cytochrome b561 family.</text>
</comment>
<keyword evidence="5" id="KW-0349">Heme</keyword>
<evidence type="ECO:0000256" key="9">
    <source>
        <dbReference type="ARBA" id="ARBA00022989"/>
    </source>
</evidence>
<sequence length="390" mass="41584">MALANTQDSYGSVTKVFHWLTAALILAIIPLGAIGNRLPINTESEIATAFTVFTWHKTLGVTVFFVALLRILWALSQVKPGSLHPDRKGETLAAETVHWLLYGSLVIAPLTGWIHHASVTGFAPIWWPFGQGLPFVPVDEGVAHTFELLHWIMTKVMIGALLLHIAGALKHVFVDKDATLRRMWFGQAQTPPVTAHRSPITAPIVAIAVFLVAGFGILATDSKPAAAELPTSESDWAVQNGTLAITVLQLGSEVSGTFEDWSADIYFDPESQSGEVTVTIAIGSLSLGSVTGQAMGPDFFDATQFPTATFSGPIENTGGATFVSDGTLTIKGIAIPVQFAFDLIETDGVWQMDGTAEVDRLDFDIGTGTDAASLDPKVVIDADLSATLSE</sequence>
<dbReference type="InterPro" id="IPR016174">
    <property type="entry name" value="Di-haem_cyt_TM"/>
</dbReference>
<evidence type="ECO:0000256" key="2">
    <source>
        <dbReference type="ARBA" id="ARBA00004651"/>
    </source>
</evidence>
<dbReference type="Pfam" id="PF01292">
    <property type="entry name" value="Ni_hydr_CYTB"/>
    <property type="match status" value="1"/>
</dbReference>
<dbReference type="GO" id="GO:0022904">
    <property type="term" value="P:respiratory electron transport chain"/>
    <property type="evidence" value="ECO:0007669"/>
    <property type="project" value="InterPro"/>
</dbReference>
<evidence type="ECO:0000259" key="14">
    <source>
        <dbReference type="SMART" id="SM00867"/>
    </source>
</evidence>
<dbReference type="STRING" id="364200.SAMN04488515_0774"/>
<feature type="transmembrane region" description="Helical" evidence="13">
    <location>
        <begin position="149"/>
        <end position="173"/>
    </location>
</feature>
<keyword evidence="8" id="KW-0249">Electron transport</keyword>
<keyword evidence="10" id="KW-0408">Iron</keyword>
<evidence type="ECO:0000256" key="7">
    <source>
        <dbReference type="ARBA" id="ARBA00022723"/>
    </source>
</evidence>
<dbReference type="SMART" id="SM00867">
    <property type="entry name" value="YceI"/>
    <property type="match status" value="1"/>
</dbReference>
<feature type="transmembrane region" description="Helical" evidence="13">
    <location>
        <begin position="16"/>
        <end position="35"/>
    </location>
</feature>
<dbReference type="GO" id="GO:0005886">
    <property type="term" value="C:plasma membrane"/>
    <property type="evidence" value="ECO:0007669"/>
    <property type="project" value="UniProtKB-SubCell"/>
</dbReference>
<dbReference type="InterPro" id="IPR007372">
    <property type="entry name" value="Lipid/polyisoprenoid-bd_YceI"/>
</dbReference>
<dbReference type="SUPFAM" id="SSF101874">
    <property type="entry name" value="YceI-like"/>
    <property type="match status" value="1"/>
</dbReference>
<comment type="cofactor">
    <cofactor evidence="1">
        <name>heme b</name>
        <dbReference type="ChEBI" id="CHEBI:60344"/>
    </cofactor>
</comment>
<dbReference type="InterPro" id="IPR011577">
    <property type="entry name" value="Cyt_b561_bac/Ni-Hgenase"/>
</dbReference>
<evidence type="ECO:0000256" key="10">
    <source>
        <dbReference type="ARBA" id="ARBA00023004"/>
    </source>
</evidence>
<dbReference type="GO" id="GO:0009055">
    <property type="term" value="F:electron transfer activity"/>
    <property type="evidence" value="ECO:0007669"/>
    <property type="project" value="InterPro"/>
</dbReference>